<dbReference type="EMBL" id="CP002432">
    <property type="protein sequence ID" value="ADU65067.1"/>
    <property type="molecule type" value="Genomic_DNA"/>
</dbReference>
<sequence length="401" mass="45707">MEEILLGAKRLSLLKQNMPLPKYQRFHYPQIAASQSRITGVYGARGVGKTTLLLQVLRNLPLQRENTLYISCDHPMLQGVSLFDLVDSFCKSGGECMVIDEIHEAEDFEAHLKSIYDFLNIRVYFSGSSAVRITNPDFARRYSMYHLPILSLREYLEISLSIQLEPVTLPELLADHEALAHRLIQALPNGKILKYFEEYLRVGAYPFYFEDTHKYVDRLGETINTALHSDLGKLFHIPPDKIATLKKLLHTISISKPLELSIDKLASLTGITKTTLYKYIDYLSRAELVRHISHEAKRFGAIRKADKLYLSNTNLFSALSVEKEKGTLRETFFASMAGVHHQLHYLDQGDFLVDEKYTMEIGGRTKGFGQVQDLDNAWVIADGLEIGSGRKVPLWLFGFLY</sequence>
<dbReference type="Pfam" id="PF13173">
    <property type="entry name" value="AAA_14"/>
    <property type="match status" value="1"/>
</dbReference>
<accession>E6W6R7</accession>
<gene>
    <name evidence="2" type="ordered locus">Selin_0311</name>
</gene>
<dbReference type="SUPFAM" id="SSF52540">
    <property type="entry name" value="P-loop containing nucleoside triphosphate hydrolases"/>
    <property type="match status" value="1"/>
</dbReference>
<dbReference type="STRING" id="653733.Selin_0311"/>
<feature type="domain" description="AAA+ ATPase" evidence="1">
    <location>
        <begin position="35"/>
        <end position="153"/>
    </location>
</feature>
<dbReference type="InterPro" id="IPR027417">
    <property type="entry name" value="P-loop_NTPase"/>
</dbReference>
<dbReference type="RefSeq" id="WP_013504956.1">
    <property type="nucleotide sequence ID" value="NC_014836.1"/>
</dbReference>
<dbReference type="PANTHER" id="PTHR42990:SF1">
    <property type="entry name" value="AAA+ ATPASE DOMAIN-CONTAINING PROTEIN"/>
    <property type="match status" value="1"/>
</dbReference>
<dbReference type="PANTHER" id="PTHR42990">
    <property type="entry name" value="ATPASE"/>
    <property type="match status" value="1"/>
</dbReference>
<dbReference type="InterPro" id="IPR041682">
    <property type="entry name" value="AAA_14"/>
</dbReference>
<dbReference type="KEGG" id="din:Selin_0311"/>
<keyword evidence="3" id="KW-1185">Reference proteome</keyword>
<dbReference type="SMART" id="SM00382">
    <property type="entry name" value="AAA"/>
    <property type="match status" value="1"/>
</dbReference>
<evidence type="ECO:0000259" key="1">
    <source>
        <dbReference type="SMART" id="SM00382"/>
    </source>
</evidence>
<organism evidence="2 3">
    <name type="scientific">Desulfurispirillum indicum (strain ATCC BAA-1389 / DSM 22839 / S5)</name>
    <dbReference type="NCBI Taxonomy" id="653733"/>
    <lineage>
        <taxon>Bacteria</taxon>
        <taxon>Pseudomonadati</taxon>
        <taxon>Chrysiogenota</taxon>
        <taxon>Chrysiogenia</taxon>
        <taxon>Chrysiogenales</taxon>
        <taxon>Chrysiogenaceae</taxon>
        <taxon>Desulfurispirillum</taxon>
    </lineage>
</organism>
<protein>
    <submittedName>
        <fullName evidence="2">AAA ATPase</fullName>
    </submittedName>
</protein>
<dbReference type="InterPro" id="IPR003593">
    <property type="entry name" value="AAA+_ATPase"/>
</dbReference>
<evidence type="ECO:0000313" key="3">
    <source>
        <dbReference type="Proteomes" id="UP000002572"/>
    </source>
</evidence>
<name>E6W6R7_DESIS</name>
<dbReference type="HOGENOM" id="CLU_058017_0_0_0"/>
<dbReference type="Proteomes" id="UP000002572">
    <property type="component" value="Chromosome"/>
</dbReference>
<evidence type="ECO:0000313" key="2">
    <source>
        <dbReference type="EMBL" id="ADU65067.1"/>
    </source>
</evidence>
<dbReference type="AlphaFoldDB" id="E6W6R7"/>
<dbReference type="Gene3D" id="3.40.50.300">
    <property type="entry name" value="P-loop containing nucleotide triphosphate hydrolases"/>
    <property type="match status" value="1"/>
</dbReference>
<dbReference type="InParanoid" id="E6W6R7"/>
<dbReference type="eggNOG" id="COG1373">
    <property type="taxonomic scope" value="Bacteria"/>
</dbReference>
<proteinExistence type="predicted"/>
<dbReference type="OrthoDB" id="9768467at2"/>
<reference evidence="2 3" key="1">
    <citation type="submission" date="2010-12" db="EMBL/GenBank/DDBJ databases">
        <title>Complete sequence of Desulfurispirillum indicum S5.</title>
        <authorList>
            <consortium name="US DOE Joint Genome Institute"/>
            <person name="Lucas S."/>
            <person name="Copeland A."/>
            <person name="Lapidus A."/>
            <person name="Cheng J.-F."/>
            <person name="Goodwin L."/>
            <person name="Pitluck S."/>
            <person name="Chertkov O."/>
            <person name="Held B."/>
            <person name="Detter J.C."/>
            <person name="Han C."/>
            <person name="Tapia R."/>
            <person name="Land M."/>
            <person name="Hauser L."/>
            <person name="Kyrpides N."/>
            <person name="Ivanova N."/>
            <person name="Mikhailova N."/>
            <person name="Haggblom M."/>
            <person name="Rauschenbach I."/>
            <person name="Bini E."/>
            <person name="Woyke T."/>
        </authorList>
    </citation>
    <scope>NUCLEOTIDE SEQUENCE [LARGE SCALE GENOMIC DNA]</scope>
    <source>
        <strain evidence="3">ATCC BAA-1389 / DSM 22839 / S5</strain>
    </source>
</reference>